<dbReference type="NCBIfam" id="TIGR00350">
    <property type="entry name" value="lytR_cpsA_psr"/>
    <property type="match status" value="1"/>
</dbReference>
<comment type="similarity">
    <text evidence="1">Belongs to the LytR/CpsA/Psr (LCP) family.</text>
</comment>
<evidence type="ECO:0000313" key="4">
    <source>
        <dbReference type="Proteomes" id="UP000215059"/>
    </source>
</evidence>
<evidence type="ECO:0000256" key="1">
    <source>
        <dbReference type="ARBA" id="ARBA00006068"/>
    </source>
</evidence>
<keyword evidence="4" id="KW-1185">Reference proteome</keyword>
<dbReference type="InterPro" id="IPR004474">
    <property type="entry name" value="LytR_CpsA_psr"/>
</dbReference>
<evidence type="ECO:0000313" key="3">
    <source>
        <dbReference type="EMBL" id="OYD59758.1"/>
    </source>
</evidence>
<gene>
    <name evidence="3" type="ORF">CGZ90_07720</name>
</gene>
<protein>
    <submittedName>
        <fullName evidence="3">Transcriptional regulator</fullName>
    </submittedName>
</protein>
<dbReference type="Proteomes" id="UP000215059">
    <property type="component" value="Unassembled WGS sequence"/>
</dbReference>
<name>A0A235FEH6_9BACL</name>
<dbReference type="PANTHER" id="PTHR33392:SF3">
    <property type="entry name" value="POLYISOPRENYL-TEICHOIC ACID--PEPTIDOGLYCAN TEICHOIC ACID TRANSFERASE TAGT"/>
    <property type="match status" value="1"/>
</dbReference>
<dbReference type="GO" id="GO:0071555">
    <property type="term" value="P:cell wall organization"/>
    <property type="evidence" value="ECO:0007669"/>
    <property type="project" value="UniProtKB-KW"/>
</dbReference>
<evidence type="ECO:0000259" key="2">
    <source>
        <dbReference type="Pfam" id="PF03816"/>
    </source>
</evidence>
<dbReference type="Gene3D" id="3.40.630.190">
    <property type="entry name" value="LCP protein"/>
    <property type="match status" value="1"/>
</dbReference>
<proteinExistence type="inferred from homology"/>
<dbReference type="AlphaFoldDB" id="A0A235FEH6"/>
<feature type="domain" description="Cell envelope-related transcriptional attenuator" evidence="2">
    <location>
        <begin position="87"/>
        <end position="237"/>
    </location>
</feature>
<dbReference type="Pfam" id="PF03816">
    <property type="entry name" value="LytR_cpsA_psr"/>
    <property type="match status" value="1"/>
</dbReference>
<dbReference type="EMBL" id="NOII01000001">
    <property type="protein sequence ID" value="OYD59758.1"/>
    <property type="molecule type" value="Genomic_DNA"/>
</dbReference>
<comment type="caution">
    <text evidence="3">The sequence shown here is derived from an EMBL/GenBank/DDBJ whole genome shotgun (WGS) entry which is preliminary data.</text>
</comment>
<dbReference type="PANTHER" id="PTHR33392">
    <property type="entry name" value="POLYISOPRENYL-TEICHOIC ACID--PEPTIDOGLYCAN TEICHOIC ACID TRANSFERASE TAGU"/>
    <property type="match status" value="1"/>
</dbReference>
<organism evidence="3 4">
    <name type="scientific">Fictibacillus aquaticus</name>
    <dbReference type="NCBI Taxonomy" id="2021314"/>
    <lineage>
        <taxon>Bacteria</taxon>
        <taxon>Bacillati</taxon>
        <taxon>Bacillota</taxon>
        <taxon>Bacilli</taxon>
        <taxon>Bacillales</taxon>
        <taxon>Fictibacillaceae</taxon>
        <taxon>Fictibacillus</taxon>
    </lineage>
</organism>
<sequence>MERAERKKLKKKKKRRWLLPLLVVVLAVVGYGGYLTYKLANATSKANEELERGDKSEKRDEAVNPAKDNFSVLFVGIDEREKGGNTRSDALILATFNKNEKSVKMVSIPRDTYVEIPGRGEKDKINHAFAFGGVDLTVSTIENFFDVPVDYFVKLNFDAFMDIVDHLGGVEVNVPFSFTTQDSKDRKNAIKLEKGVHTLNGEEALGFVRMRKQDPTGDLGRGDRQKELIRAILEKSKSPLAIPKYDNIIDSVGDNMKTNFSFGNIIALQRYAGGLGKIEQLKLEGHDLNLDAYYYEVNEDSLIKVSNEIQQHLDYKPQ</sequence>
<dbReference type="OrthoDB" id="27330at2"/>
<dbReference type="InterPro" id="IPR050922">
    <property type="entry name" value="LytR/CpsA/Psr_CW_biosynth"/>
</dbReference>
<accession>A0A235FEH6</accession>
<dbReference type="RefSeq" id="WP_094251719.1">
    <property type="nucleotide sequence ID" value="NZ_JBHLXL010000001.1"/>
</dbReference>
<reference evidence="3 4" key="1">
    <citation type="submission" date="2017-07" db="EMBL/GenBank/DDBJ databases">
        <title>Fictibacillus sp. nov. GDSW-R2A3 Genome sequencing and assembly.</title>
        <authorList>
            <person name="Mayilraj S."/>
        </authorList>
    </citation>
    <scope>NUCLEOTIDE SEQUENCE [LARGE SCALE GENOMIC DNA]</scope>
    <source>
        <strain evidence="3 4">GDSW-R2A3</strain>
    </source>
</reference>